<protein>
    <submittedName>
        <fullName evidence="1">Uncharacterized protein</fullName>
    </submittedName>
</protein>
<gene>
    <name evidence="1" type="ORF">UFOVP1174_21</name>
</gene>
<evidence type="ECO:0000313" key="1">
    <source>
        <dbReference type="EMBL" id="CAB4188313.1"/>
    </source>
</evidence>
<name>A0A6J5QV62_9CAUD</name>
<reference evidence="1" key="1">
    <citation type="submission" date="2020-05" db="EMBL/GenBank/DDBJ databases">
        <authorList>
            <person name="Chiriac C."/>
            <person name="Salcher M."/>
            <person name="Ghai R."/>
            <person name="Kavagutti S V."/>
        </authorList>
    </citation>
    <scope>NUCLEOTIDE SEQUENCE</scope>
</reference>
<organism evidence="1">
    <name type="scientific">uncultured Caudovirales phage</name>
    <dbReference type="NCBI Taxonomy" id="2100421"/>
    <lineage>
        <taxon>Viruses</taxon>
        <taxon>Duplodnaviria</taxon>
        <taxon>Heunggongvirae</taxon>
        <taxon>Uroviricota</taxon>
        <taxon>Caudoviricetes</taxon>
        <taxon>Peduoviridae</taxon>
        <taxon>Maltschvirus</taxon>
        <taxon>Maltschvirus maltsch</taxon>
    </lineage>
</organism>
<proteinExistence type="predicted"/>
<dbReference type="EMBL" id="LR797128">
    <property type="protein sequence ID" value="CAB4188313.1"/>
    <property type="molecule type" value="Genomic_DNA"/>
</dbReference>
<accession>A0A6J5QV62</accession>
<sequence length="84" mass="8992">MYVLYRKCVIYYTYVRVLNARLEGKTYASPPPLLMGIYGHVLTASAYAMQYTCDASDVAKGLGSVTLATCSRWASNGQGGGVGA</sequence>